<dbReference type="GO" id="GO:0005975">
    <property type="term" value="P:carbohydrate metabolic process"/>
    <property type="evidence" value="ECO:0007669"/>
    <property type="project" value="InterPro"/>
</dbReference>
<dbReference type="OrthoDB" id="9762711at2"/>
<dbReference type="HOGENOM" id="CLU_003690_2_2_10"/>
<dbReference type="Gene3D" id="1.20.1050.60">
    <property type="entry name" value="alpha-1,2-mannosidase"/>
    <property type="match status" value="1"/>
</dbReference>
<gene>
    <name evidence="7" type="ORF">HMPREF9442_01432</name>
</gene>
<evidence type="ECO:0000313" key="8">
    <source>
        <dbReference type="Proteomes" id="UP000005546"/>
    </source>
</evidence>
<dbReference type="InterPro" id="IPR012939">
    <property type="entry name" value="Glyco_hydro_92"/>
</dbReference>
<dbReference type="Gene3D" id="2.70.98.10">
    <property type="match status" value="1"/>
</dbReference>
<dbReference type="Pfam" id="PF07971">
    <property type="entry name" value="Glyco_hydro_92"/>
    <property type="match status" value="1"/>
</dbReference>
<keyword evidence="8" id="KW-1185">Reference proteome</keyword>
<comment type="caution">
    <text evidence="7">The sequence shown here is derived from an EMBL/GenBank/DDBJ whole genome shotgun (WGS) entry which is preliminary data.</text>
</comment>
<dbReference type="AlphaFoldDB" id="F3QTB5"/>
<dbReference type="SUPFAM" id="SSF48208">
    <property type="entry name" value="Six-hairpin glycosidases"/>
    <property type="match status" value="1"/>
</dbReference>
<keyword evidence="3" id="KW-0106">Calcium</keyword>
<dbReference type="RefSeq" id="WP_008626526.1">
    <property type="nucleotide sequence ID" value="NZ_GL883837.1"/>
</dbReference>
<comment type="subunit">
    <text evidence="2">Monomer.</text>
</comment>
<dbReference type="InterPro" id="IPR050883">
    <property type="entry name" value="PNGase"/>
</dbReference>
<dbReference type="GO" id="GO:0030246">
    <property type="term" value="F:carbohydrate binding"/>
    <property type="evidence" value="ECO:0007669"/>
    <property type="project" value="InterPro"/>
</dbReference>
<dbReference type="Gene3D" id="1.20.1610.10">
    <property type="entry name" value="alpha-1,2-mannosidases domains"/>
    <property type="match status" value="1"/>
</dbReference>
<evidence type="ECO:0000313" key="7">
    <source>
        <dbReference type="EMBL" id="EGG54640.1"/>
    </source>
</evidence>
<evidence type="ECO:0000256" key="2">
    <source>
        <dbReference type="ARBA" id="ARBA00011245"/>
    </source>
</evidence>
<comment type="cofactor">
    <cofactor evidence="1">
        <name>Ca(2+)</name>
        <dbReference type="ChEBI" id="CHEBI:29108"/>
    </cofactor>
</comment>
<name>F3QTB5_9BACT</name>
<dbReference type="PANTHER" id="PTHR12143:SF39">
    <property type="entry name" value="SECRETED PROTEIN"/>
    <property type="match status" value="1"/>
</dbReference>
<protein>
    <submittedName>
        <fullName evidence="7">Putative alpha-1,2-mannosidase</fullName>
    </submittedName>
</protein>
<reference evidence="7 8" key="1">
    <citation type="submission" date="2011-02" db="EMBL/GenBank/DDBJ databases">
        <authorList>
            <person name="Weinstock G."/>
            <person name="Sodergren E."/>
            <person name="Clifton S."/>
            <person name="Fulton L."/>
            <person name="Fulton B."/>
            <person name="Courtney L."/>
            <person name="Fronick C."/>
            <person name="Harrison M."/>
            <person name="Strong C."/>
            <person name="Farmer C."/>
            <person name="Delahaunty K."/>
            <person name="Markovic C."/>
            <person name="Hall O."/>
            <person name="Minx P."/>
            <person name="Tomlinson C."/>
            <person name="Mitreva M."/>
            <person name="Hou S."/>
            <person name="Chen J."/>
            <person name="Wollam A."/>
            <person name="Pepin K.H."/>
            <person name="Johnson M."/>
            <person name="Bhonagiri V."/>
            <person name="Zhang X."/>
            <person name="Suruliraj S."/>
            <person name="Warren W."/>
            <person name="Chinwalla A."/>
            <person name="Mardis E.R."/>
            <person name="Wilson R.K."/>
        </authorList>
    </citation>
    <scope>NUCLEOTIDE SEQUENCE [LARGE SCALE GENOMIC DNA]</scope>
    <source>
        <strain evidence="7 8">YIT 11841</strain>
    </source>
</reference>
<organism evidence="7 8">
    <name type="scientific">Paraprevotella xylaniphila YIT 11841</name>
    <dbReference type="NCBI Taxonomy" id="762982"/>
    <lineage>
        <taxon>Bacteria</taxon>
        <taxon>Pseudomonadati</taxon>
        <taxon>Bacteroidota</taxon>
        <taxon>Bacteroidia</taxon>
        <taxon>Bacteroidales</taxon>
        <taxon>Prevotellaceae</taxon>
        <taxon>Paraprevotella</taxon>
    </lineage>
</organism>
<feature type="chain" id="PRO_5003306250" evidence="4">
    <location>
        <begin position="24"/>
        <end position="741"/>
    </location>
</feature>
<dbReference type="InterPro" id="IPR008928">
    <property type="entry name" value="6-hairpin_glycosidase_sf"/>
</dbReference>
<evidence type="ECO:0000256" key="1">
    <source>
        <dbReference type="ARBA" id="ARBA00001913"/>
    </source>
</evidence>
<dbReference type="GO" id="GO:0006516">
    <property type="term" value="P:glycoprotein catabolic process"/>
    <property type="evidence" value="ECO:0007669"/>
    <property type="project" value="TreeGrafter"/>
</dbReference>
<dbReference type="NCBIfam" id="TIGR01180">
    <property type="entry name" value="aman2_put"/>
    <property type="match status" value="1"/>
</dbReference>
<dbReference type="Gene3D" id="3.30.2080.10">
    <property type="entry name" value="GH92 mannosidase domain"/>
    <property type="match status" value="1"/>
</dbReference>
<evidence type="ECO:0000259" key="5">
    <source>
        <dbReference type="Pfam" id="PF07971"/>
    </source>
</evidence>
<feature type="domain" description="Glycosyl hydrolase family 92" evidence="5">
    <location>
        <begin position="266"/>
        <end position="730"/>
    </location>
</feature>
<dbReference type="InterPro" id="IPR005887">
    <property type="entry name" value="GH92_a_mannosidase_put"/>
</dbReference>
<evidence type="ECO:0000259" key="6">
    <source>
        <dbReference type="Pfam" id="PF17678"/>
    </source>
</evidence>
<evidence type="ECO:0000256" key="3">
    <source>
        <dbReference type="ARBA" id="ARBA00022837"/>
    </source>
</evidence>
<keyword evidence="4" id="KW-0732">Signal</keyword>
<dbReference type="Proteomes" id="UP000005546">
    <property type="component" value="Unassembled WGS sequence"/>
</dbReference>
<dbReference type="FunFam" id="3.30.2080.10:FF:000001">
    <property type="entry name" value="Alpha-1,2-mannosidase subfamily"/>
    <property type="match status" value="1"/>
</dbReference>
<proteinExistence type="predicted"/>
<dbReference type="InterPro" id="IPR041371">
    <property type="entry name" value="GH92_N"/>
</dbReference>
<dbReference type="Pfam" id="PF17678">
    <property type="entry name" value="Glyco_hydro_92N"/>
    <property type="match status" value="1"/>
</dbReference>
<dbReference type="STRING" id="762982.HMPREF9442_01432"/>
<dbReference type="GO" id="GO:0005829">
    <property type="term" value="C:cytosol"/>
    <property type="evidence" value="ECO:0007669"/>
    <property type="project" value="TreeGrafter"/>
</dbReference>
<dbReference type="eggNOG" id="COG3537">
    <property type="taxonomic scope" value="Bacteria"/>
</dbReference>
<feature type="domain" description="Glycosyl hydrolase family 92 N-terminal" evidence="6">
    <location>
        <begin position="29"/>
        <end position="260"/>
    </location>
</feature>
<evidence type="ECO:0000256" key="4">
    <source>
        <dbReference type="SAM" id="SignalP"/>
    </source>
</evidence>
<dbReference type="GO" id="GO:0000224">
    <property type="term" value="F:peptide-N4-(N-acetyl-beta-glucosaminyl)asparagine amidase activity"/>
    <property type="evidence" value="ECO:0007669"/>
    <property type="project" value="TreeGrafter"/>
</dbReference>
<dbReference type="InterPro" id="IPR014718">
    <property type="entry name" value="GH-type_carb-bd"/>
</dbReference>
<dbReference type="PANTHER" id="PTHR12143">
    <property type="entry name" value="PEPTIDE N-GLYCANASE PNGASE -RELATED"/>
    <property type="match status" value="1"/>
</dbReference>
<sequence length="741" mass="83358">MEIMKKQYLWALALCGLGHAVSAQDVARYVDPFIGTGAVAQSLSGNNYPGATVPFGMVQLSPDTREAPDWGQASGYDYNDKTIFGFSHTRLSGTGASDFIDILMLPMNENRKESRFTHEKEDAVPGYYRVLLQDDSINAELTATGRVGVHRYTYYNKEKASKVFLDLDHSANKGSWGRRVINAQIRQVGPSAIEGYRIITGWGKLRKIYFYAEFSQPIVASEMMNDNRTHRDIAVVNGTNLKAVFDFGRQDVVECKLAISPVSIENARLNLRTEADGKSFDAIKSQAYEAWNKELGKMQVESGEHEKEIFYTALYHTMIQPNVMSDANGEYMAADYSVRRLPVGQVHYSTFSLWDTFRAAHPLYTMLEPERSTDFVNSMIRQYDYYGYLPVWQLWGQDNYCMIGNHAVPVVADAILKGLPGIDVDKAYEAVKMSLTTPHLNSPFEIWDQYGYMPEDLQTQSVSITLEQSFDDWCAAQLAKHLNKAKDYEFFMKRSAYYRNLHHPETKFFQPKNSKGEWILPFDPYKYGANGGYPFTEGNGWQYYWYVPQNIPDLIGLTGGEDAFCKRLDEFFTSDQTSGEKNDNASGFVGLYAHGNEPSHHVAYLYAMAGQPAKTQQLVDHIKRTLYNTSSSGYAGNDDCGEMSAWYVFSALGFYPVNPASGEYVIGSPTVDHAEIMLPGGKKFAIVVKRKGGVGAVYVKSIRLNGRKLDGYVLKHADIMKGGTLEFELTAKPKGKILDLR</sequence>
<dbReference type="EMBL" id="AFBR01000036">
    <property type="protein sequence ID" value="EGG54640.1"/>
    <property type="molecule type" value="Genomic_DNA"/>
</dbReference>
<dbReference type="FunFam" id="1.20.1050.60:FF:000001">
    <property type="entry name" value="Putative alpha-1,2-mannosidase"/>
    <property type="match status" value="1"/>
</dbReference>
<feature type="signal peptide" evidence="4">
    <location>
        <begin position="1"/>
        <end position="23"/>
    </location>
</feature>
<accession>F3QTB5</accession>